<organism evidence="2">
    <name type="scientific">Rhizophora mucronata</name>
    <name type="common">Asiatic mangrove</name>
    <dbReference type="NCBI Taxonomy" id="61149"/>
    <lineage>
        <taxon>Eukaryota</taxon>
        <taxon>Viridiplantae</taxon>
        <taxon>Streptophyta</taxon>
        <taxon>Embryophyta</taxon>
        <taxon>Tracheophyta</taxon>
        <taxon>Spermatophyta</taxon>
        <taxon>Magnoliopsida</taxon>
        <taxon>eudicotyledons</taxon>
        <taxon>Gunneridae</taxon>
        <taxon>Pentapetalae</taxon>
        <taxon>rosids</taxon>
        <taxon>fabids</taxon>
        <taxon>Malpighiales</taxon>
        <taxon>Rhizophoraceae</taxon>
        <taxon>Rhizophora</taxon>
    </lineage>
</organism>
<dbReference type="AlphaFoldDB" id="A0A2P2N612"/>
<proteinExistence type="predicted"/>
<feature type="transmembrane region" description="Helical" evidence="1">
    <location>
        <begin position="7"/>
        <end position="28"/>
    </location>
</feature>
<keyword evidence="1" id="KW-0472">Membrane</keyword>
<name>A0A2P2N612_RHIMU</name>
<protein>
    <submittedName>
        <fullName evidence="2">Uncharacterized protein</fullName>
    </submittedName>
</protein>
<evidence type="ECO:0000256" key="1">
    <source>
        <dbReference type="SAM" id="Phobius"/>
    </source>
</evidence>
<keyword evidence="1" id="KW-1133">Transmembrane helix</keyword>
<sequence length="34" mass="4085">MSLESFVVCIFYFLVLVFLQFLSDMYIWPCVPFS</sequence>
<reference evidence="2" key="1">
    <citation type="submission" date="2018-02" db="EMBL/GenBank/DDBJ databases">
        <title>Rhizophora mucronata_Transcriptome.</title>
        <authorList>
            <person name="Meera S.P."/>
            <person name="Sreeshan A."/>
            <person name="Augustine A."/>
        </authorList>
    </citation>
    <scope>NUCLEOTIDE SEQUENCE</scope>
    <source>
        <tissue evidence="2">Leaf</tissue>
    </source>
</reference>
<evidence type="ECO:0000313" key="2">
    <source>
        <dbReference type="EMBL" id="MBX37902.1"/>
    </source>
</evidence>
<accession>A0A2P2N612</accession>
<keyword evidence="1" id="KW-0812">Transmembrane</keyword>
<dbReference type="EMBL" id="GGEC01057418">
    <property type="protein sequence ID" value="MBX37902.1"/>
    <property type="molecule type" value="Transcribed_RNA"/>
</dbReference>